<dbReference type="Proteomes" id="UP000247586">
    <property type="component" value="Chromosome"/>
</dbReference>
<feature type="transmembrane region" description="Helical" evidence="1">
    <location>
        <begin position="7"/>
        <end position="29"/>
    </location>
</feature>
<keyword evidence="1" id="KW-0472">Membrane</keyword>
<organism evidence="2 3">
    <name type="scientific">Metallosphaera hakonensis JCM 8857 = DSM 7519</name>
    <dbReference type="NCBI Taxonomy" id="1293036"/>
    <lineage>
        <taxon>Archaea</taxon>
        <taxon>Thermoproteota</taxon>
        <taxon>Thermoprotei</taxon>
        <taxon>Sulfolobales</taxon>
        <taxon>Sulfolobaceae</taxon>
        <taxon>Metallosphaera</taxon>
    </lineage>
</organism>
<reference evidence="3" key="3">
    <citation type="submission" date="2020-03" db="EMBL/GenBank/DDBJ databases">
        <title>Sequencing and Assembly of Multiple Reported Metal-Biooxidizing Members of the Extremely Thermoacidophilic Archaeal Family Sulfolobaceae.</title>
        <authorList>
            <person name="Counts J.A."/>
            <person name="Kelly R.M."/>
        </authorList>
    </citation>
    <scope>NUCLEOTIDE SEQUENCE [LARGE SCALE GENOMIC DNA]</scope>
    <source>
        <strain evidence="3">HO1-1</strain>
    </source>
</reference>
<sequence>MLKISENMLIAGILTLITPVINFMLIYILNLFIRILGNTEHALFLSTFVIDIIFYVIYIIFFSLILSITLVGGIIGILGGTAYVVLLSYYYSVFSFHVTMSGMQIFRRKY</sequence>
<evidence type="ECO:0000313" key="2">
    <source>
        <dbReference type="EMBL" id="AWR98390.1"/>
    </source>
</evidence>
<keyword evidence="1" id="KW-0812">Transmembrane</keyword>
<name>A0A2U9IQU0_9CREN</name>
<keyword evidence="3" id="KW-1185">Reference proteome</keyword>
<reference evidence="3" key="2">
    <citation type="submission" date="2020-03" db="EMBL/GenBank/DDBJ databases">
        <title>Complete Genome Sequences of Extremely Thermoacidophilic, Metal-Mobilizing Type-Strain Members of the Archaeal Family Sulfolobaceae: Acidianus brierleyi DSM-1651T, Acidianus sulfidivorans DSM-18786T, Metallosphaera hakonensis DSM-7519T, and Metallosphaera prunae DSM-10039T.</title>
        <authorList>
            <person name="Counts J.A."/>
            <person name="Kelly R.M."/>
        </authorList>
    </citation>
    <scope>NUCLEOTIDE SEQUENCE [LARGE SCALE GENOMIC DNA]</scope>
    <source>
        <strain evidence="3">HO1-1</strain>
    </source>
</reference>
<reference evidence="2 3" key="1">
    <citation type="submission" date="2018-05" db="EMBL/GenBank/DDBJ databases">
        <title>Complete Genome Sequences of Extremely Thermoacidophilic, Metal-Mobilizing Type-Strain Members of the Archaeal Family Sulfolobaceae: Acidianus brierleyi DSM-1651T, Acidianus sulfidivorans DSM-18786T, Metallosphaera hakonensis DSM-7519T, and Metallosphaera prunae DSM-10039T.</title>
        <authorList>
            <person name="Counts J.A."/>
            <person name="Kelly R.M."/>
        </authorList>
    </citation>
    <scope>NUCLEOTIDE SEQUENCE [LARGE SCALE GENOMIC DNA]</scope>
    <source>
        <strain evidence="2 3">HO1-1</strain>
    </source>
</reference>
<feature type="transmembrane region" description="Helical" evidence="1">
    <location>
        <begin position="41"/>
        <end position="61"/>
    </location>
</feature>
<proteinExistence type="predicted"/>
<dbReference type="AlphaFoldDB" id="A0A2U9IQU0"/>
<accession>A0A2U9IQU0</accession>
<feature type="transmembrane region" description="Helical" evidence="1">
    <location>
        <begin position="68"/>
        <end position="91"/>
    </location>
</feature>
<evidence type="ECO:0000313" key="3">
    <source>
        <dbReference type="Proteomes" id="UP000247586"/>
    </source>
</evidence>
<protein>
    <submittedName>
        <fullName evidence="2">Uncharacterized protein</fullName>
    </submittedName>
</protein>
<keyword evidence="1" id="KW-1133">Transmembrane helix</keyword>
<gene>
    <name evidence="2" type="ORF">DFR87_00220</name>
</gene>
<dbReference type="EMBL" id="CP029287">
    <property type="protein sequence ID" value="AWR98390.1"/>
    <property type="molecule type" value="Genomic_DNA"/>
</dbReference>
<evidence type="ECO:0000256" key="1">
    <source>
        <dbReference type="SAM" id="Phobius"/>
    </source>
</evidence>